<sequence length="100" mass="11050">MSLLLRCPMPSQVTVALLLRCPMPSQATLALPLLDQMRADNLEKDKKIAILENRVADLEQYTRINDVIITGLSIKLRSYARAVTPENGGEPAELDVTSTE</sequence>
<protein>
    <submittedName>
        <fullName evidence="1">Uncharacterized protein</fullName>
    </submittedName>
</protein>
<reference evidence="1" key="1">
    <citation type="journal article" date="2023" name="Science">
        <title>Genome structures resolve the early diversification of teleost fishes.</title>
        <authorList>
            <person name="Parey E."/>
            <person name="Louis A."/>
            <person name="Montfort J."/>
            <person name="Bouchez O."/>
            <person name="Roques C."/>
            <person name="Iampietro C."/>
            <person name="Lluch J."/>
            <person name="Castinel A."/>
            <person name="Donnadieu C."/>
            <person name="Desvignes T."/>
            <person name="Floi Bucao C."/>
            <person name="Jouanno E."/>
            <person name="Wen M."/>
            <person name="Mejri S."/>
            <person name="Dirks R."/>
            <person name="Jansen H."/>
            <person name="Henkel C."/>
            <person name="Chen W.J."/>
            <person name="Zahm M."/>
            <person name="Cabau C."/>
            <person name="Klopp C."/>
            <person name="Thompson A.W."/>
            <person name="Robinson-Rechavi M."/>
            <person name="Braasch I."/>
            <person name="Lecointre G."/>
            <person name="Bobe J."/>
            <person name="Postlethwait J.H."/>
            <person name="Berthelot C."/>
            <person name="Roest Crollius H."/>
            <person name="Guiguen Y."/>
        </authorList>
    </citation>
    <scope>NUCLEOTIDE SEQUENCE</scope>
    <source>
        <strain evidence="1">NC1722</strain>
    </source>
</reference>
<keyword evidence="2" id="KW-1185">Reference proteome</keyword>
<evidence type="ECO:0000313" key="2">
    <source>
        <dbReference type="Proteomes" id="UP001221898"/>
    </source>
</evidence>
<dbReference type="AlphaFoldDB" id="A0AAD7T8B1"/>
<gene>
    <name evidence="1" type="ORF">AAFF_G00382430</name>
</gene>
<dbReference type="Proteomes" id="UP001221898">
    <property type="component" value="Unassembled WGS sequence"/>
</dbReference>
<comment type="caution">
    <text evidence="1">The sequence shown here is derived from an EMBL/GenBank/DDBJ whole genome shotgun (WGS) entry which is preliminary data.</text>
</comment>
<dbReference type="EMBL" id="JAINUG010000007">
    <property type="protein sequence ID" value="KAJ8416221.1"/>
    <property type="molecule type" value="Genomic_DNA"/>
</dbReference>
<evidence type="ECO:0000313" key="1">
    <source>
        <dbReference type="EMBL" id="KAJ8416221.1"/>
    </source>
</evidence>
<organism evidence="1 2">
    <name type="scientific">Aldrovandia affinis</name>
    <dbReference type="NCBI Taxonomy" id="143900"/>
    <lineage>
        <taxon>Eukaryota</taxon>
        <taxon>Metazoa</taxon>
        <taxon>Chordata</taxon>
        <taxon>Craniata</taxon>
        <taxon>Vertebrata</taxon>
        <taxon>Euteleostomi</taxon>
        <taxon>Actinopterygii</taxon>
        <taxon>Neopterygii</taxon>
        <taxon>Teleostei</taxon>
        <taxon>Notacanthiformes</taxon>
        <taxon>Halosauridae</taxon>
        <taxon>Aldrovandia</taxon>
    </lineage>
</organism>
<proteinExistence type="predicted"/>
<accession>A0AAD7T8B1</accession>
<name>A0AAD7T8B1_9TELE</name>